<accession>A0A1Q6A6L6</accession>
<dbReference type="AlphaFoldDB" id="A0A1Q6A6L6"/>
<evidence type="ECO:0000313" key="3">
    <source>
        <dbReference type="Proteomes" id="UP000186720"/>
    </source>
</evidence>
<feature type="transmembrane region" description="Helical" evidence="1">
    <location>
        <begin position="21"/>
        <end position="40"/>
    </location>
</feature>
<organism evidence="2 3">
    <name type="scientific">Mucilaginibacter polytrichastri</name>
    <dbReference type="NCBI Taxonomy" id="1302689"/>
    <lineage>
        <taxon>Bacteria</taxon>
        <taxon>Pseudomonadati</taxon>
        <taxon>Bacteroidota</taxon>
        <taxon>Sphingobacteriia</taxon>
        <taxon>Sphingobacteriales</taxon>
        <taxon>Sphingobacteriaceae</taxon>
        <taxon>Mucilaginibacter</taxon>
    </lineage>
</organism>
<comment type="caution">
    <text evidence="2">The sequence shown here is derived from an EMBL/GenBank/DDBJ whole genome shotgun (WGS) entry which is preliminary data.</text>
</comment>
<name>A0A1Q6A6L6_9SPHI</name>
<proteinExistence type="predicted"/>
<gene>
    <name evidence="2" type="ORF">RG47T_5140</name>
</gene>
<evidence type="ECO:0000256" key="1">
    <source>
        <dbReference type="SAM" id="Phobius"/>
    </source>
</evidence>
<keyword evidence="1" id="KW-1133">Transmembrane helix</keyword>
<dbReference type="EMBL" id="MPPL01000001">
    <property type="protein sequence ID" value="OKS89655.1"/>
    <property type="molecule type" value="Genomic_DNA"/>
</dbReference>
<keyword evidence="3" id="KW-1185">Reference proteome</keyword>
<keyword evidence="1" id="KW-0472">Membrane</keyword>
<reference evidence="2 3" key="1">
    <citation type="submission" date="2016-11" db="EMBL/GenBank/DDBJ databases">
        <title>Whole Genome Sequencing of Mucilaginibacter polytrichastri RG4-7(T) isolated from the moss sample.</title>
        <authorList>
            <person name="Li Y."/>
        </authorList>
    </citation>
    <scope>NUCLEOTIDE SEQUENCE [LARGE SCALE GENOMIC DNA]</scope>
    <source>
        <strain evidence="2 3">RG4-7</strain>
    </source>
</reference>
<dbReference type="Proteomes" id="UP000186720">
    <property type="component" value="Unassembled WGS sequence"/>
</dbReference>
<sequence length="66" mass="7777">MSKNLNISLRLYFFSEFIHQHFLFIYAGLAFNLIAFPSSYQLIKFSITKETVGQIKFYPLKPKKPT</sequence>
<protein>
    <submittedName>
        <fullName evidence="2">Uncharacterized protein</fullName>
    </submittedName>
</protein>
<keyword evidence="1" id="KW-0812">Transmembrane</keyword>
<evidence type="ECO:0000313" key="2">
    <source>
        <dbReference type="EMBL" id="OKS89655.1"/>
    </source>
</evidence>